<feature type="coiled-coil region" evidence="2">
    <location>
        <begin position="476"/>
        <end position="748"/>
    </location>
</feature>
<evidence type="ECO:0000313" key="6">
    <source>
        <dbReference type="Proteomes" id="UP001274896"/>
    </source>
</evidence>
<comment type="caution">
    <text evidence="5">The sequence shown here is derived from an EMBL/GenBank/DDBJ whole genome shotgun (WGS) entry which is preliminary data.</text>
</comment>
<dbReference type="Proteomes" id="UP001274896">
    <property type="component" value="Unassembled WGS sequence"/>
</dbReference>
<dbReference type="Pfam" id="PF15035">
    <property type="entry name" value="Rootletin"/>
    <property type="match status" value="1"/>
</dbReference>
<evidence type="ECO:0000313" key="5">
    <source>
        <dbReference type="EMBL" id="KAK3557445.1"/>
    </source>
</evidence>
<dbReference type="EMBL" id="JAUCMX010000001">
    <property type="protein sequence ID" value="KAK3557445.1"/>
    <property type="molecule type" value="Genomic_DNA"/>
</dbReference>
<evidence type="ECO:0000256" key="3">
    <source>
        <dbReference type="SAM" id="MobiDB-lite"/>
    </source>
</evidence>
<keyword evidence="6" id="KW-1185">Reference proteome</keyword>
<evidence type="ECO:0000256" key="1">
    <source>
        <dbReference type="ARBA" id="ARBA00023054"/>
    </source>
</evidence>
<feature type="coiled-coil region" evidence="2">
    <location>
        <begin position="114"/>
        <end position="162"/>
    </location>
</feature>
<proteinExistence type="predicted"/>
<feature type="coiled-coil region" evidence="2">
    <location>
        <begin position="863"/>
        <end position="998"/>
    </location>
</feature>
<feature type="coiled-coil region" evidence="2">
    <location>
        <begin position="387"/>
        <end position="414"/>
    </location>
</feature>
<dbReference type="PANTHER" id="PTHR23159:SF63">
    <property type="entry name" value="CILIARY ROOTLET COILED-COIL, ROOTLETIN FAMILY MEMBER 2"/>
    <property type="match status" value="1"/>
</dbReference>
<feature type="coiled-coil region" evidence="2">
    <location>
        <begin position="1078"/>
        <end position="1119"/>
    </location>
</feature>
<feature type="region of interest" description="Disordered" evidence="3">
    <location>
        <begin position="244"/>
        <end position="265"/>
    </location>
</feature>
<feature type="domain" description="Rootletin-like coiled-coil" evidence="4">
    <location>
        <begin position="126"/>
        <end position="308"/>
    </location>
</feature>
<evidence type="ECO:0000259" key="4">
    <source>
        <dbReference type="Pfam" id="PF15035"/>
    </source>
</evidence>
<protein>
    <recommendedName>
        <fullName evidence="4">Rootletin-like coiled-coil domain-containing protein</fullName>
    </recommendedName>
</protein>
<dbReference type="SUPFAM" id="SSF57997">
    <property type="entry name" value="Tropomyosin"/>
    <property type="match status" value="1"/>
</dbReference>
<gene>
    <name evidence="5" type="ORF">QTP70_026623</name>
</gene>
<sequence>MFQKLEESLLNPDSSNEEKAFTVQSDDVESFTTPVPALIRQIITRNLADGSSGAAAGEVSVLEENRHLKDLLSQARMDRDQLLSKQAVLTNRLEQMLTLQSGESDQESMYGAEHQRLREESRTYRLKLQAYQDSQQKQAQLVHKLQAKVLQYKKRSGDLEQQVLEKTSELEKLRLSLQCHLDSSAQQLQRSEQEHSLETQSKLTLLEEERQRCSSLTKVNALLREQLEQANEANQALTESLHKAREAAEQREMQLKREQEVTASRLSREQARGRALWRQAASLRSTFTQLRAFADRSLSDMRGEYASVSRRLHAACMSLEAAVSEKNASTGLEVSALERHLRDKLREAMQLQAHFNVEKMEFNTRVQGLEDTVKHLRVQNIEKESSLAALQSNLDKTELSRAEVTDERDTLRSEVGSLQHILYSIHQAVGEDRDSSSLDSPGEEVLSISSVHLSSPQCDSTLKAVRRALFKRQTQTQELQERLEAALEQAATLRDQLQDREAERRKLEQRIQQLEQENHRAERAGEECNRDAQRYRNSLGIISSERDDLEKQLSTLQHQLNSDQAELERLRCSSVDNQRQRELLRQQREDLERQLARERSEAERGQRTIEQLEAKHSDVRKELVTVKEALSQLTLQKEVLEDEKGSLAQALSKAEAQNAEQELTLTKLQSEAAALRDSLAKMGALSEGLAKDKVELNRLLLQVEADKAELSERKRELEIERTAAREELARVQQELLDVAAEKRALEATHVHLQEARGCLDVELSAMQRERTLTLEQLAQTSKQKQGALEQLSVYRKEAELQTASLQRMGREREELAKDKATLTVQLTTEQRKAKALTQELAALRVIAERESLESALFDGQELISSLEAEQTRLEGERGNLQQANEALTCEVSRVQSELEQQVYQALQERQAIELKLAQAERNAQRILAAAQHTHQEQLEAERKDKECIRLTLTAQKEQAEEQLRAEYEELRLRSRRELQQLQEQLAKLQQHCTDSLLQAECHNQQALYEKEAEKAALAERILMLQQDLEAGTLEVERMHRDFLSKQEQDKDTMAGLQSELQQLRSCFEESLSSREISEKRLNEQIREVSLNRHEAQQEVERLRRELSEVEESRDAGRRKLIEAHRQLRECVQERDTQRRESLELKRALGDESREREAIHASNQELRSAVKRAESDNNRCTYMRRRSSRHDIMRLQYVFIQEGSQT</sequence>
<accession>A0AAE0RM12</accession>
<keyword evidence="1 2" id="KW-0175">Coiled coil</keyword>
<dbReference type="Gene3D" id="6.10.250.3110">
    <property type="match status" value="1"/>
</dbReference>
<feature type="region of interest" description="Disordered" evidence="3">
    <location>
        <begin position="1"/>
        <end position="27"/>
    </location>
</feature>
<dbReference type="InterPro" id="IPR055167">
    <property type="entry name" value="Rootletin-like_CC"/>
</dbReference>
<reference evidence="5" key="1">
    <citation type="submission" date="2023-06" db="EMBL/GenBank/DDBJ databases">
        <title>Male Hemibagrus guttatus genome.</title>
        <authorList>
            <person name="Bian C."/>
        </authorList>
    </citation>
    <scope>NUCLEOTIDE SEQUENCE</scope>
    <source>
        <strain evidence="5">Male_cb2023</strain>
        <tissue evidence="5">Muscle</tissue>
    </source>
</reference>
<dbReference type="PANTHER" id="PTHR23159">
    <property type="entry name" value="CENTROSOMAL PROTEIN 2"/>
    <property type="match status" value="1"/>
</dbReference>
<name>A0AAE0RM12_9TELE</name>
<dbReference type="AlphaFoldDB" id="A0AAE0RM12"/>
<organism evidence="5 6">
    <name type="scientific">Hemibagrus guttatus</name>
    <dbReference type="NCBI Taxonomy" id="175788"/>
    <lineage>
        <taxon>Eukaryota</taxon>
        <taxon>Metazoa</taxon>
        <taxon>Chordata</taxon>
        <taxon>Craniata</taxon>
        <taxon>Vertebrata</taxon>
        <taxon>Euteleostomi</taxon>
        <taxon>Actinopterygii</taxon>
        <taxon>Neopterygii</taxon>
        <taxon>Teleostei</taxon>
        <taxon>Ostariophysi</taxon>
        <taxon>Siluriformes</taxon>
        <taxon>Bagridae</taxon>
        <taxon>Hemibagrus</taxon>
    </lineage>
</organism>
<evidence type="ECO:0000256" key="2">
    <source>
        <dbReference type="SAM" id="Coils"/>
    </source>
</evidence>